<evidence type="ECO:0000313" key="3">
    <source>
        <dbReference type="Proteomes" id="UP000294933"/>
    </source>
</evidence>
<sequence>MLMDTQALVFYEYALTVSTEISEIWKSKFNGAQALFFLTRYPYMIFTVLLCITTLSPNPSETVDVGCFPTISPLGSSCLKLGYLAF</sequence>
<proteinExistence type="predicted"/>
<dbReference type="OrthoDB" id="2742807at2759"/>
<accession>A0A4Y7PLH2</accession>
<protein>
    <recommendedName>
        <fullName evidence="1">DUF6533 domain-containing protein</fullName>
    </recommendedName>
</protein>
<name>A0A4Y7PLH2_9AGAM</name>
<reference evidence="2 3" key="1">
    <citation type="submission" date="2018-06" db="EMBL/GenBank/DDBJ databases">
        <title>A transcriptomic atlas of mushroom development highlights an independent origin of complex multicellularity.</title>
        <authorList>
            <consortium name="DOE Joint Genome Institute"/>
            <person name="Krizsan K."/>
            <person name="Almasi E."/>
            <person name="Merenyi Z."/>
            <person name="Sahu N."/>
            <person name="Viragh M."/>
            <person name="Koszo T."/>
            <person name="Mondo S."/>
            <person name="Kiss B."/>
            <person name="Balint B."/>
            <person name="Kues U."/>
            <person name="Barry K."/>
            <person name="Hegedus J.C."/>
            <person name="Henrissat B."/>
            <person name="Johnson J."/>
            <person name="Lipzen A."/>
            <person name="Ohm R."/>
            <person name="Nagy I."/>
            <person name="Pangilinan J."/>
            <person name="Yan J."/>
            <person name="Xiong Y."/>
            <person name="Grigoriev I.V."/>
            <person name="Hibbett D.S."/>
            <person name="Nagy L.G."/>
        </authorList>
    </citation>
    <scope>NUCLEOTIDE SEQUENCE [LARGE SCALE GENOMIC DNA]</scope>
    <source>
        <strain evidence="2 3">SZMC22713</strain>
    </source>
</reference>
<dbReference type="InterPro" id="IPR045340">
    <property type="entry name" value="DUF6533"/>
</dbReference>
<evidence type="ECO:0000259" key="1">
    <source>
        <dbReference type="Pfam" id="PF20151"/>
    </source>
</evidence>
<dbReference type="EMBL" id="ML170252">
    <property type="protein sequence ID" value="TDL16085.1"/>
    <property type="molecule type" value="Genomic_DNA"/>
</dbReference>
<dbReference type="VEuPathDB" id="FungiDB:BD410DRAFT_649748"/>
<organism evidence="2 3">
    <name type="scientific">Rickenella mellea</name>
    <dbReference type="NCBI Taxonomy" id="50990"/>
    <lineage>
        <taxon>Eukaryota</taxon>
        <taxon>Fungi</taxon>
        <taxon>Dikarya</taxon>
        <taxon>Basidiomycota</taxon>
        <taxon>Agaricomycotina</taxon>
        <taxon>Agaricomycetes</taxon>
        <taxon>Hymenochaetales</taxon>
        <taxon>Rickenellaceae</taxon>
        <taxon>Rickenella</taxon>
    </lineage>
</organism>
<evidence type="ECO:0000313" key="2">
    <source>
        <dbReference type="EMBL" id="TDL16085.1"/>
    </source>
</evidence>
<dbReference type="Pfam" id="PF20151">
    <property type="entry name" value="DUF6533"/>
    <property type="match status" value="1"/>
</dbReference>
<gene>
    <name evidence="2" type="ORF">BD410DRAFT_649748</name>
</gene>
<keyword evidence="3" id="KW-1185">Reference proteome</keyword>
<dbReference type="Proteomes" id="UP000294933">
    <property type="component" value="Unassembled WGS sequence"/>
</dbReference>
<dbReference type="AlphaFoldDB" id="A0A4Y7PLH2"/>
<feature type="domain" description="DUF6533" evidence="1">
    <location>
        <begin position="7"/>
        <end position="44"/>
    </location>
</feature>